<evidence type="ECO:0000256" key="1">
    <source>
        <dbReference type="SAM" id="MobiDB-lite"/>
    </source>
</evidence>
<feature type="region of interest" description="Disordered" evidence="1">
    <location>
        <begin position="92"/>
        <end position="128"/>
    </location>
</feature>
<dbReference type="EMBL" id="ML734556">
    <property type="protein sequence ID" value="KAB8252048.1"/>
    <property type="molecule type" value="Genomic_DNA"/>
</dbReference>
<evidence type="ECO:0000313" key="2">
    <source>
        <dbReference type="EMBL" id="KAB8252048.1"/>
    </source>
</evidence>
<organism evidence="2">
    <name type="scientific">Aspergillus flavus</name>
    <dbReference type="NCBI Taxonomy" id="5059"/>
    <lineage>
        <taxon>Eukaryota</taxon>
        <taxon>Fungi</taxon>
        <taxon>Dikarya</taxon>
        <taxon>Ascomycota</taxon>
        <taxon>Pezizomycotina</taxon>
        <taxon>Eurotiomycetes</taxon>
        <taxon>Eurotiomycetidae</taxon>
        <taxon>Eurotiales</taxon>
        <taxon>Aspergillaceae</taxon>
        <taxon>Aspergillus</taxon>
        <taxon>Aspergillus subgen. Circumdati</taxon>
    </lineage>
</organism>
<feature type="compositionally biased region" description="Basic and acidic residues" evidence="1">
    <location>
        <begin position="92"/>
        <end position="106"/>
    </location>
</feature>
<gene>
    <name evidence="2" type="ORF">BDV35DRAFT_248809</name>
</gene>
<sequence>MSCGFIHIILSVCQSHRRNVENNEIISAIVIVGRGHTLIITIRSKGRHGEMDWPAEYCHLSLDSGHEYSSSGDKVTSVMTLPMIVEILKRGREGQRRVTPRRENRIIKKNNSYKKKKSKLKNPHPEEDELVDHNLRRRAIRIITAGGTFPLGPDLHAAQRKQWKILMGFETHLAG</sequence>
<feature type="compositionally biased region" description="Basic residues" evidence="1">
    <location>
        <begin position="107"/>
        <end position="122"/>
    </location>
</feature>
<accession>A0A5N6HCS4</accession>
<dbReference type="AlphaFoldDB" id="A0A5N6HCS4"/>
<reference evidence="2" key="1">
    <citation type="submission" date="2019-04" db="EMBL/GenBank/DDBJ databases">
        <title>Friends and foes A comparative genomics study of 23 Aspergillus species from section Flavi.</title>
        <authorList>
            <consortium name="DOE Joint Genome Institute"/>
            <person name="Kjaerbolling I."/>
            <person name="Vesth T."/>
            <person name="Frisvad J.C."/>
            <person name="Nybo J.L."/>
            <person name="Theobald S."/>
            <person name="Kildgaard S."/>
            <person name="Isbrandt T."/>
            <person name="Kuo A."/>
            <person name="Sato A."/>
            <person name="Lyhne E.K."/>
            <person name="Kogle M.E."/>
            <person name="Wiebenga A."/>
            <person name="Kun R.S."/>
            <person name="Lubbers R.J."/>
            <person name="Makela M.R."/>
            <person name="Barry K."/>
            <person name="Chovatia M."/>
            <person name="Clum A."/>
            <person name="Daum C."/>
            <person name="Haridas S."/>
            <person name="He G."/>
            <person name="LaButti K."/>
            <person name="Lipzen A."/>
            <person name="Mondo S."/>
            <person name="Riley R."/>
            <person name="Salamov A."/>
            <person name="Simmons B.A."/>
            <person name="Magnuson J.K."/>
            <person name="Henrissat B."/>
            <person name="Mortensen U.H."/>
            <person name="Larsen T.O."/>
            <person name="Devries R.P."/>
            <person name="Grigoriev I.V."/>
            <person name="Machida M."/>
            <person name="Baker S.E."/>
            <person name="Andersen M.R."/>
        </authorList>
    </citation>
    <scope>NUCLEOTIDE SEQUENCE [LARGE SCALE GENOMIC DNA]</scope>
    <source>
        <strain evidence="2">CBS 121.62</strain>
    </source>
</reference>
<proteinExistence type="predicted"/>
<protein>
    <submittedName>
        <fullName evidence="2">Uncharacterized protein</fullName>
    </submittedName>
</protein>
<name>A0A5N6HCS4_ASPFL</name>
<dbReference type="Proteomes" id="UP000325434">
    <property type="component" value="Unassembled WGS sequence"/>
</dbReference>